<keyword evidence="10" id="KW-1185">Reference proteome</keyword>
<dbReference type="InterPro" id="IPR008006">
    <property type="entry name" value="Peptidase_M26_N_dom"/>
</dbReference>
<dbReference type="Proteomes" id="UP000776629">
    <property type="component" value="Unassembled WGS sequence"/>
</dbReference>
<feature type="transmembrane region" description="Helical" evidence="7">
    <location>
        <begin position="1580"/>
        <end position="1597"/>
    </location>
</feature>
<dbReference type="InterPro" id="IPR041495">
    <property type="entry name" value="Mub_B2"/>
</dbReference>
<evidence type="ECO:0000256" key="4">
    <source>
        <dbReference type="ARBA" id="ARBA00022737"/>
    </source>
</evidence>
<keyword evidence="7" id="KW-0472">Membrane</keyword>
<feature type="compositionally biased region" description="Polar residues" evidence="6">
    <location>
        <begin position="1557"/>
        <end position="1575"/>
    </location>
</feature>
<dbReference type="InterPro" id="IPR019931">
    <property type="entry name" value="LPXTG_anchor"/>
</dbReference>
<sequence length="1604" mass="176481">MIDQSVLMNGLGRRANAGAETFAIGMFEQYFTDGNLDVNLSTNFDKSKLISTNWTPERVNSPEKFQDFYHKLFQVLDLLDYLQGQAFLKLDQTTQSFVGRLNSGNTPSYDPNYPGKVRVFERLSPAKYAGIIQQPTSLADLINDKLGMYPGEDRITAVKRNDYSSPSIYDANWYEGHYDAGVADSLAVQYMAFQMAGEAGYQDGMLKVITGNRTDLELLREITGDPTMTFAKFKEQRYQATQAMLDNPSLGLDEEVLINKFVQAMQNDKNNRQFNNLPETNQLRRNLYYMLKRVTNDFTGDLVNNSYQVTVNTAQELINAINQDPYADIVINQDLDFSQVKPNSSVYTTLGTFSGRLDGQNHTIINLSKPLFNKLSLAYVKNLNINDGKSDGQDASAKLVAQAKPSAIFANVLSTTQTPTTQQTFTLNYVDVDNDNQVVHTTTVRGKVGEKVTVPNEVPTGYVALDQVPAEYTFTSDNQSVTVRLKHDTKQSTDQQDITRKINITNPQTGEVTTEQQTVTLTRQGTTDLVTGHTTYGDWSTGRLAAFQVPAFVGYTPVIMVNGQVVKAIDEVAVDYTTAPITVAVTYTAIAQETPQTTEIRYLDDDQNGQLVKVTSLKGKVDETVAVTIDVPTNYQLVGNVPTSYTFKATDNQPLAIHLIHKHQQAQATKTITRQLELLDPRTNTKTQQQQKATLTLTKDTDLVTGKTTEAWTTGEWPAYQVPKLDGYTANLDQVVASTVDHTMEDQTVLIRYEANPQTSYIEYIDNDQSAPAKPVVLTLPLSGVTGQTVEVHYQTLTNYIVENPAAAVPTYTFSTHNLPIRIYLKHQISEIVKTKAVTRTINIAMPDQQQRVVKQTVTFKRTDHQDLVTKVTTEGDWQVDQVAAWSAYTIPEIPGYEANLTSLPAVVVTPTTADQTVNVAYQLKQQTVEVWYQDIDNDNSVVRVNTLQGTMGETVKVPISVPAHFDLVGTVPGTYTFKLENNDPIRIQVKHHKRIKQVVGEATRTIYVNYPDGHRDTITQVTNPKWTEVYDEATGRTTQEDRQNGEWAAFQAPEIPGYVASTPLIPQVAVFPQEGDVVATITYTAAPQSVTLVYVDDQTGKTVQTENLASQTGQVVAVKVNIPENYRYQGGVPDTYLLKVENNAPIIIHLQHQTKVILETHVANRTITIVFPDGTTHTMQDQQTIQRENVQDLVTGKVTPGHWSKANWAAVTIPVVADYTASQTTVPSEAILPTTPDQEITITYTANQKPLTHQVVTVQYQDTVTGKLIKTAELTGKVGETVAISINLPQGYLVQGTVPTSYTFTDQNEVIVIKLGHQTQASAETKTVTRTIKLTLPDHREQVVPQVVTLTRIKTTDQVTGEETFGPWSTATWTAYQIPTIPGFEASLTQAPKQVVTALTDNQTLSVTYQAIPQATIIQYIDQTTGAVIATTSLNGKTGETVAIMPVAPTGYQLVGTVPATYTFNAADNPAVMIKVAAKDQSATTNPNGQATPTDNATTSEPTKPNQDGMVHQSGVDQKQSATVKGANQIAQSTGQPVMDTTPEITGLGVSDNHVADQTGNSKPDNGLPQTGNNPQVKLTVVGLIFASLSVLLGFGRKLTRKH</sequence>
<dbReference type="InterPro" id="IPR009459">
    <property type="entry name" value="MucBP_dom"/>
</dbReference>
<dbReference type="Pfam" id="PF17966">
    <property type="entry name" value="Muc_B2"/>
    <property type="match status" value="6"/>
</dbReference>
<dbReference type="InterPro" id="IPR041558">
    <property type="entry name" value="MucBP_2"/>
</dbReference>
<feature type="compositionally biased region" description="Polar residues" evidence="6">
    <location>
        <begin position="1483"/>
        <end position="1507"/>
    </location>
</feature>
<dbReference type="EMBL" id="JACJJQ010000012">
    <property type="protein sequence ID" value="MBM6753868.1"/>
    <property type="molecule type" value="Genomic_DNA"/>
</dbReference>
<comment type="caution">
    <text evidence="9">The sequence shown here is derived from an EMBL/GenBank/DDBJ whole genome shotgun (WGS) entry which is preliminary data.</text>
</comment>
<evidence type="ECO:0000256" key="1">
    <source>
        <dbReference type="ARBA" id="ARBA00022512"/>
    </source>
</evidence>
<evidence type="ECO:0000256" key="7">
    <source>
        <dbReference type="SAM" id="Phobius"/>
    </source>
</evidence>
<protein>
    <submittedName>
        <fullName evidence="9">LPXTG cell wall anchor domain-containing protein</fullName>
    </submittedName>
</protein>
<dbReference type="Pfam" id="PF06458">
    <property type="entry name" value="MucBP"/>
    <property type="match status" value="1"/>
</dbReference>
<feature type="domain" description="Gram-positive cocci surface proteins LPxTG" evidence="8">
    <location>
        <begin position="1569"/>
        <end position="1604"/>
    </location>
</feature>
<keyword evidence="2" id="KW-0964">Secreted</keyword>
<keyword evidence="7" id="KW-0812">Transmembrane</keyword>
<gene>
    <name evidence="9" type="ORF">H5993_03710</name>
</gene>
<dbReference type="Gene3D" id="2.60.40.4300">
    <property type="match status" value="6"/>
</dbReference>
<evidence type="ECO:0000256" key="2">
    <source>
        <dbReference type="ARBA" id="ARBA00022525"/>
    </source>
</evidence>
<keyword evidence="5" id="KW-0572">Peptidoglycan-anchor</keyword>
<evidence type="ECO:0000256" key="5">
    <source>
        <dbReference type="ARBA" id="ARBA00023088"/>
    </source>
</evidence>
<organism evidence="9 10">
    <name type="scientific">Limosilactobacillus alvi</name>
    <dbReference type="NCBI Taxonomy" id="990412"/>
    <lineage>
        <taxon>Bacteria</taxon>
        <taxon>Bacillati</taxon>
        <taxon>Bacillota</taxon>
        <taxon>Bacilli</taxon>
        <taxon>Lactobacillales</taxon>
        <taxon>Lactobacillaceae</taxon>
        <taxon>Limosilactobacillus</taxon>
    </lineage>
</organism>
<keyword evidence="4" id="KW-0677">Repeat</keyword>
<name>A0ABS2EN69_9LACO</name>
<evidence type="ECO:0000256" key="6">
    <source>
        <dbReference type="SAM" id="MobiDB-lite"/>
    </source>
</evidence>
<feature type="region of interest" description="Disordered" evidence="6">
    <location>
        <begin position="1483"/>
        <end position="1575"/>
    </location>
</feature>
<keyword evidence="1" id="KW-0134">Cell wall</keyword>
<evidence type="ECO:0000313" key="10">
    <source>
        <dbReference type="Proteomes" id="UP000776629"/>
    </source>
</evidence>
<accession>A0ABS2EN69</accession>
<dbReference type="Gene3D" id="2.160.20.110">
    <property type="match status" value="1"/>
</dbReference>
<reference evidence="9 10" key="1">
    <citation type="journal article" date="2021" name="Sci. Rep.">
        <title>The distribution of antibiotic resistance genes in chicken gut microbiota commensals.</title>
        <authorList>
            <person name="Juricova H."/>
            <person name="Matiasovicova J."/>
            <person name="Kubasova T."/>
            <person name="Cejkova D."/>
            <person name="Rychlik I."/>
        </authorList>
    </citation>
    <scope>NUCLEOTIDE SEQUENCE [LARGE SCALE GENOMIC DNA]</scope>
    <source>
        <strain evidence="9 10">An810</strain>
    </source>
</reference>
<dbReference type="Gene3D" id="3.10.20.320">
    <property type="entry name" value="Putative peptidoglycan bound protein (lpxtg motif)"/>
    <property type="match status" value="5"/>
</dbReference>
<keyword evidence="7" id="KW-1133">Transmembrane helix</keyword>
<dbReference type="Pfam" id="PF17965">
    <property type="entry name" value="MucBP_2"/>
    <property type="match status" value="3"/>
</dbReference>
<evidence type="ECO:0000256" key="3">
    <source>
        <dbReference type="ARBA" id="ARBA00022729"/>
    </source>
</evidence>
<dbReference type="NCBIfam" id="TIGR01167">
    <property type="entry name" value="LPXTG_anchor"/>
    <property type="match status" value="1"/>
</dbReference>
<dbReference type="Pfam" id="PF05342">
    <property type="entry name" value="Peptidase_M26_N"/>
    <property type="match status" value="1"/>
</dbReference>
<evidence type="ECO:0000259" key="8">
    <source>
        <dbReference type="PROSITE" id="PS50847"/>
    </source>
</evidence>
<keyword evidence="3" id="KW-0732">Signal</keyword>
<dbReference type="PROSITE" id="PS50847">
    <property type="entry name" value="GRAM_POS_ANCHORING"/>
    <property type="match status" value="1"/>
</dbReference>
<proteinExistence type="predicted"/>
<evidence type="ECO:0000313" key="9">
    <source>
        <dbReference type="EMBL" id="MBM6753868.1"/>
    </source>
</evidence>